<evidence type="ECO:0000256" key="2">
    <source>
        <dbReference type="ARBA" id="ARBA00009396"/>
    </source>
</evidence>
<keyword evidence="4" id="KW-0432">Leucine biosynthesis</keyword>
<evidence type="ECO:0000256" key="6">
    <source>
        <dbReference type="ARBA" id="ARBA00022679"/>
    </source>
</evidence>
<dbReference type="PROSITE" id="PS50991">
    <property type="entry name" value="PYR_CT"/>
    <property type="match status" value="1"/>
</dbReference>
<dbReference type="Pfam" id="PF22617">
    <property type="entry name" value="HCS_D2"/>
    <property type="match status" value="1"/>
</dbReference>
<dbReference type="Gene3D" id="3.20.20.70">
    <property type="entry name" value="Aldolase class I"/>
    <property type="match status" value="1"/>
</dbReference>
<dbReference type="PANTHER" id="PTHR10277">
    <property type="entry name" value="HOMOCITRATE SYNTHASE-RELATED"/>
    <property type="match status" value="1"/>
</dbReference>
<evidence type="ECO:0000256" key="9">
    <source>
        <dbReference type="RuleBase" id="RU003523"/>
    </source>
</evidence>
<dbReference type="GO" id="GO:0009098">
    <property type="term" value="P:L-leucine biosynthetic process"/>
    <property type="evidence" value="ECO:0007669"/>
    <property type="project" value="UniProtKB-KW"/>
</dbReference>
<keyword evidence="12" id="KW-1185">Reference proteome</keyword>
<keyword evidence="5" id="KW-0028">Amino-acid biosynthesis</keyword>
<dbReference type="Proteomes" id="UP000515344">
    <property type="component" value="Chromosome"/>
</dbReference>
<reference evidence="12" key="1">
    <citation type="submission" date="2020-08" db="EMBL/GenBank/DDBJ databases">
        <title>Lacibacter sp. S13-6-6 genome sequencing.</title>
        <authorList>
            <person name="Jin L."/>
        </authorList>
    </citation>
    <scope>NUCLEOTIDE SEQUENCE [LARGE SCALE GENOMIC DNA]</scope>
    <source>
        <strain evidence="12">S13-6-6</strain>
    </source>
</reference>
<dbReference type="Gene3D" id="1.10.238.260">
    <property type="match status" value="1"/>
</dbReference>
<dbReference type="KEGG" id="lacs:H4075_15195"/>
<dbReference type="InterPro" id="IPR050073">
    <property type="entry name" value="2-IPM_HCS-like"/>
</dbReference>
<dbReference type="GO" id="GO:0003852">
    <property type="term" value="F:2-isopropylmalate synthase activity"/>
    <property type="evidence" value="ECO:0007669"/>
    <property type="project" value="UniProtKB-EC"/>
</dbReference>
<dbReference type="InterPro" id="IPR013785">
    <property type="entry name" value="Aldolase_TIM"/>
</dbReference>
<evidence type="ECO:0000256" key="7">
    <source>
        <dbReference type="ARBA" id="ARBA00023211"/>
    </source>
</evidence>
<dbReference type="SUPFAM" id="SSF51569">
    <property type="entry name" value="Aldolase"/>
    <property type="match status" value="1"/>
</dbReference>
<feature type="domain" description="Pyruvate carboxyltransferase" evidence="10">
    <location>
        <begin position="6"/>
        <end position="267"/>
    </location>
</feature>
<dbReference type="InterPro" id="IPR054691">
    <property type="entry name" value="LeuA/HCS_post-cat"/>
</dbReference>
<dbReference type="FunFam" id="3.20.20.70:FF:000010">
    <property type="entry name" value="2-isopropylmalate synthase"/>
    <property type="match status" value="1"/>
</dbReference>
<evidence type="ECO:0000256" key="1">
    <source>
        <dbReference type="ARBA" id="ARBA00004689"/>
    </source>
</evidence>
<dbReference type="InterPro" id="IPR002034">
    <property type="entry name" value="AIPM/Hcit_synth_CS"/>
</dbReference>
<dbReference type="PANTHER" id="PTHR10277:SF9">
    <property type="entry name" value="2-ISOPROPYLMALATE SYNTHASE 1, CHLOROPLASTIC-RELATED"/>
    <property type="match status" value="1"/>
</dbReference>
<evidence type="ECO:0000256" key="4">
    <source>
        <dbReference type="ARBA" id="ARBA00022430"/>
    </source>
</evidence>
<proteinExistence type="inferred from homology"/>
<organism evidence="11 12">
    <name type="scientific">Lacibacter sediminis</name>
    <dbReference type="NCBI Taxonomy" id="2760713"/>
    <lineage>
        <taxon>Bacteria</taxon>
        <taxon>Pseudomonadati</taxon>
        <taxon>Bacteroidota</taxon>
        <taxon>Chitinophagia</taxon>
        <taxon>Chitinophagales</taxon>
        <taxon>Chitinophagaceae</taxon>
        <taxon>Lacibacter</taxon>
    </lineage>
</organism>
<dbReference type="CDD" id="cd07940">
    <property type="entry name" value="DRE_TIM_IPMS"/>
    <property type="match status" value="1"/>
</dbReference>
<evidence type="ECO:0000259" key="10">
    <source>
        <dbReference type="PROSITE" id="PS50991"/>
    </source>
</evidence>
<protein>
    <recommendedName>
        <fullName evidence="3">2-isopropylmalate synthase</fullName>
        <ecNumber evidence="3">2.3.3.13</ecNumber>
    </recommendedName>
</protein>
<gene>
    <name evidence="11" type="ORF">H4075_15195</name>
</gene>
<dbReference type="FunFam" id="1.10.238.260:FF:000001">
    <property type="entry name" value="2-isopropylmalate synthase"/>
    <property type="match status" value="1"/>
</dbReference>
<evidence type="ECO:0000313" key="11">
    <source>
        <dbReference type="EMBL" id="QNA43420.1"/>
    </source>
</evidence>
<evidence type="ECO:0000313" key="12">
    <source>
        <dbReference type="Proteomes" id="UP000515344"/>
    </source>
</evidence>
<keyword evidence="7" id="KW-0464">Manganese</keyword>
<keyword evidence="8" id="KW-0100">Branched-chain amino acid biosynthesis</keyword>
<comment type="similarity">
    <text evidence="2">Belongs to the alpha-IPM synthase/homocitrate synthase family. LeuA type 1 subfamily.</text>
</comment>
<evidence type="ECO:0000256" key="5">
    <source>
        <dbReference type="ARBA" id="ARBA00022605"/>
    </source>
</evidence>
<dbReference type="RefSeq" id="WP_182801685.1">
    <property type="nucleotide sequence ID" value="NZ_CP060007.1"/>
</dbReference>
<dbReference type="PROSITE" id="PS00815">
    <property type="entry name" value="AIPM_HOMOCIT_SYNTH_1"/>
    <property type="match status" value="1"/>
</dbReference>
<comment type="pathway">
    <text evidence="1">Amino-acid biosynthesis; L-leucine biosynthesis; L-leucine from 3-methyl-2-oxobutanoate: step 1/4.</text>
</comment>
<dbReference type="Pfam" id="PF00682">
    <property type="entry name" value="HMGL-like"/>
    <property type="match status" value="1"/>
</dbReference>
<dbReference type="AlphaFoldDB" id="A0A7G5XD67"/>
<dbReference type="EMBL" id="CP060007">
    <property type="protein sequence ID" value="QNA43420.1"/>
    <property type="molecule type" value="Genomic_DNA"/>
</dbReference>
<accession>A0A7G5XD67</accession>
<sequence length="386" mass="42065">MADKQVFIFDTTLRDGEQVPGCKLNTTEKVELALKLEALGVDIIEAGFPISSPGDFESVNQISKVIKHATVCGLTRAVQKDIEVAAEALKPAVRPRIHTGIGSSDNHIKYKFNSTREEILERAVNAVRLARNYVPDVEFYAEDAGRADLQFLAKLTEAVIAAGATVVNVPDTTGFCLPHQYAEKMAYLMNNVSNIDKAILSCHCHNDLGLATANSIAGAIAGARQIECTINGIGERAGNTSLEEVVMTIRKHPELGLYTNVDPKQLLPMSRLVSETMRMVVQPNKAVVGDNAFSHSSGIHQDGFLKEATTYEIIAPEEVGADTSKIVLTARSGRSALAYRFKNLGYSFDRNQVDELYERFLALADSKKEVEDADLNVLAKQVIVTA</sequence>
<dbReference type="EC" id="2.3.3.13" evidence="3"/>
<dbReference type="NCBIfam" id="NF002086">
    <property type="entry name" value="PRK00915.1-3"/>
    <property type="match status" value="1"/>
</dbReference>
<keyword evidence="6 9" id="KW-0808">Transferase</keyword>
<keyword evidence="11" id="KW-0012">Acyltransferase</keyword>
<name>A0A7G5XD67_9BACT</name>
<dbReference type="PROSITE" id="PS00816">
    <property type="entry name" value="AIPM_HOMOCIT_SYNTH_2"/>
    <property type="match status" value="1"/>
</dbReference>
<evidence type="ECO:0000256" key="8">
    <source>
        <dbReference type="ARBA" id="ARBA00023304"/>
    </source>
</evidence>
<dbReference type="InterPro" id="IPR000891">
    <property type="entry name" value="PYR_CT"/>
</dbReference>
<evidence type="ECO:0000256" key="3">
    <source>
        <dbReference type="ARBA" id="ARBA00012973"/>
    </source>
</evidence>